<keyword evidence="2" id="KW-0131">Cell cycle</keyword>
<evidence type="ECO:0000313" key="3">
    <source>
        <dbReference type="Proteomes" id="UP000665043"/>
    </source>
</evidence>
<evidence type="ECO:0000259" key="1">
    <source>
        <dbReference type="SMART" id="SM00842"/>
    </source>
</evidence>
<dbReference type="PANTHER" id="PTHR32432">
    <property type="entry name" value="CELL DIVISION PROTEIN FTSA-RELATED"/>
    <property type="match status" value="1"/>
</dbReference>
<dbReference type="CDD" id="cd24004">
    <property type="entry name" value="ASKHA_NBD_PilM-like"/>
    <property type="match status" value="1"/>
</dbReference>
<dbReference type="InterPro" id="IPR050696">
    <property type="entry name" value="FtsA/MreB"/>
</dbReference>
<protein>
    <submittedName>
        <fullName evidence="2">Cell division protein</fullName>
    </submittedName>
</protein>
<feature type="domain" description="SHS2" evidence="1">
    <location>
        <begin position="5"/>
        <end position="202"/>
    </location>
</feature>
<dbReference type="InterPro" id="IPR003494">
    <property type="entry name" value="SHS2_FtsA"/>
</dbReference>
<keyword evidence="3" id="KW-1185">Reference proteome</keyword>
<evidence type="ECO:0000313" key="2">
    <source>
        <dbReference type="EMBL" id="QTN00105.1"/>
    </source>
</evidence>
<dbReference type="Pfam" id="PF14450">
    <property type="entry name" value="FtsA"/>
    <property type="match status" value="1"/>
</dbReference>
<dbReference type="InterPro" id="IPR043129">
    <property type="entry name" value="ATPase_NBD"/>
</dbReference>
<dbReference type="SMART" id="SM00842">
    <property type="entry name" value="FtsA"/>
    <property type="match status" value="1"/>
</dbReference>
<dbReference type="GO" id="GO:0051301">
    <property type="term" value="P:cell division"/>
    <property type="evidence" value="ECO:0007669"/>
    <property type="project" value="UniProtKB-KW"/>
</dbReference>
<proteinExistence type="predicted"/>
<keyword evidence="2" id="KW-0132">Cell division</keyword>
<dbReference type="SUPFAM" id="SSF53067">
    <property type="entry name" value="Actin-like ATPase domain"/>
    <property type="match status" value="2"/>
</dbReference>
<reference evidence="2 3" key="1">
    <citation type="submission" date="2019-12" db="EMBL/GenBank/DDBJ databases">
        <title>The whole genome sequencing of a strain isolated from a Mars analog, Dalangtan Playa.</title>
        <authorList>
            <person name="Huang T."/>
        </authorList>
    </citation>
    <scope>NUCLEOTIDE SEQUENCE [LARGE SCALE GENOMIC DNA]</scope>
    <source>
        <strain evidence="2 3">DP4-553-S</strain>
    </source>
</reference>
<accession>A0ABX7VVQ1</accession>
<dbReference type="EMBL" id="CP046956">
    <property type="protein sequence ID" value="QTN00105.1"/>
    <property type="molecule type" value="Genomic_DNA"/>
</dbReference>
<name>A0ABX7VVQ1_9BACI</name>
<dbReference type="Gene3D" id="3.30.420.40">
    <property type="match status" value="2"/>
</dbReference>
<dbReference type="PANTHER" id="PTHR32432:SF3">
    <property type="entry name" value="ETHANOLAMINE UTILIZATION PROTEIN EUTJ"/>
    <property type="match status" value="1"/>
</dbReference>
<organism evidence="2 3">
    <name type="scientific">Sediminibacillus dalangtanensis</name>
    <dbReference type="NCBI Taxonomy" id="2729421"/>
    <lineage>
        <taxon>Bacteria</taxon>
        <taxon>Bacillati</taxon>
        <taxon>Bacillota</taxon>
        <taxon>Bacilli</taxon>
        <taxon>Bacillales</taxon>
        <taxon>Bacillaceae</taxon>
        <taxon>Sediminibacillus</taxon>
    </lineage>
</organism>
<dbReference type="Proteomes" id="UP000665043">
    <property type="component" value="Chromosome"/>
</dbReference>
<sequence length="710" mass="77774">MTEKIFSLDIGTRTVIGLILEKKEANYQLLDFYVEEHQERAMLDGQIHDVVAVAETIEKVKLHLENSHGPLKSVCVAAAGRALKTKRTDVSKEIDQQPLMSKEDILFLELSAVQKAQYALANEAIEDTGTEYYCVGYSVIRYQLDEQTIGSLIDQQGKTASVEIIATFLPKVVVESLISSLTRAGLEMQALTLEPIAAIDVLIPASMRKLNVALVDIGAGTSDIALTDDGTVAAYGMVPQAGDEITEALSEHFLLDFPQAEQMKRELSEQQEVTITDILGFEQTITYEEAVTAISEEIDALAEAIQAEILTLNNCAPKAVMLVGGGSLTPEITSRLASKLKLPANRVAIRGSEAIPALAKTDRLPSGPAFVTPIGIAIAAKQNPVHYISVTVNERAVRLFDMKQLTAADCLLAAGINVDKLYGLPGMAAIVSVNGKEVTIPGSYGTPPSLWLNDGSAQIDDPIKHGDKLVVEKGTDGAPPDITVGELLGEIPRTCISLNGTEIEMETKILVNDIEAGLDTKLADRDTVRVETVKTVRDLLVYAGREEWLEGTEDFAVFVNGNQLLLDNIPAYLLKNNQQAKLEDKIKNGDSITYTSSQNPTVKHIMDKMQLKMKYYLPITFNQERLVLEKPAVKVTRNSRELTEEDTINPGDHLSIEKIPHSPFIFQDIFRFATVNLAEATGNFHIYKNGEPAAFFDELAPHDELILYFQ</sequence>
<dbReference type="RefSeq" id="WP_209365253.1">
    <property type="nucleotide sequence ID" value="NZ_CP046956.1"/>
</dbReference>
<gene>
    <name evidence="2" type="ORF">ERJ70_12830</name>
</gene>